<feature type="chain" id="PRO_5037737316" evidence="6">
    <location>
        <begin position="27"/>
        <end position="515"/>
    </location>
</feature>
<dbReference type="SMART" id="SM00725">
    <property type="entry name" value="NEAT"/>
    <property type="match status" value="2"/>
</dbReference>
<dbReference type="EMBL" id="DYWT01000279">
    <property type="protein sequence ID" value="HJF33791.1"/>
    <property type="molecule type" value="Genomic_DNA"/>
</dbReference>
<dbReference type="AlphaFoldDB" id="A0A921KFG1"/>
<evidence type="ECO:0000256" key="1">
    <source>
        <dbReference type="ARBA" id="ARBA00004168"/>
    </source>
</evidence>
<dbReference type="Pfam" id="PF05031">
    <property type="entry name" value="NEAT"/>
    <property type="match status" value="2"/>
</dbReference>
<dbReference type="PROSITE" id="PS51272">
    <property type="entry name" value="SLH"/>
    <property type="match status" value="3"/>
</dbReference>
<dbReference type="InterPro" id="IPR050436">
    <property type="entry name" value="IsdA"/>
</dbReference>
<evidence type="ECO:0000256" key="4">
    <source>
        <dbReference type="ARBA" id="ARBA00022729"/>
    </source>
</evidence>
<reference evidence="9" key="2">
    <citation type="submission" date="2021-09" db="EMBL/GenBank/DDBJ databases">
        <authorList>
            <person name="Gilroy R."/>
        </authorList>
    </citation>
    <scope>NUCLEOTIDE SEQUENCE</scope>
    <source>
        <strain evidence="9">CHK171-7178</strain>
    </source>
</reference>
<dbReference type="Pfam" id="PF00395">
    <property type="entry name" value="SLH"/>
    <property type="match status" value="3"/>
</dbReference>
<feature type="domain" description="NEAT" evidence="7">
    <location>
        <begin position="32"/>
        <end position="164"/>
    </location>
</feature>
<keyword evidence="2" id="KW-0134">Cell wall</keyword>
<keyword evidence="5" id="KW-0572">Peptidoglycan-anchor</keyword>
<protein>
    <submittedName>
        <fullName evidence="9">NEAT domain-containing protein</fullName>
    </submittedName>
</protein>
<organism evidence="9 10">
    <name type="scientific">Sporosarcina psychrophila</name>
    <name type="common">Bacillus psychrophilus</name>
    <dbReference type="NCBI Taxonomy" id="1476"/>
    <lineage>
        <taxon>Bacteria</taxon>
        <taxon>Bacillati</taxon>
        <taxon>Bacillota</taxon>
        <taxon>Bacilli</taxon>
        <taxon>Bacillales</taxon>
        <taxon>Caryophanaceae</taxon>
        <taxon>Sporosarcina</taxon>
    </lineage>
</organism>
<evidence type="ECO:0000313" key="10">
    <source>
        <dbReference type="Proteomes" id="UP000698173"/>
    </source>
</evidence>
<feature type="domain" description="SLH" evidence="8">
    <location>
        <begin position="391"/>
        <end position="450"/>
    </location>
</feature>
<keyword evidence="3" id="KW-0964">Secreted</keyword>
<dbReference type="Gene3D" id="2.60.40.1850">
    <property type="match status" value="2"/>
</dbReference>
<evidence type="ECO:0000256" key="5">
    <source>
        <dbReference type="ARBA" id="ARBA00023088"/>
    </source>
</evidence>
<evidence type="ECO:0000259" key="8">
    <source>
        <dbReference type="PROSITE" id="PS51272"/>
    </source>
</evidence>
<reference evidence="9" key="1">
    <citation type="journal article" date="2021" name="PeerJ">
        <title>Extensive microbial diversity within the chicken gut microbiome revealed by metagenomics and culture.</title>
        <authorList>
            <person name="Gilroy R."/>
            <person name="Ravi A."/>
            <person name="Getino M."/>
            <person name="Pursley I."/>
            <person name="Horton D.L."/>
            <person name="Alikhan N.F."/>
            <person name="Baker D."/>
            <person name="Gharbi K."/>
            <person name="Hall N."/>
            <person name="Watson M."/>
            <person name="Adriaenssens E.M."/>
            <person name="Foster-Nyarko E."/>
            <person name="Jarju S."/>
            <person name="Secka A."/>
            <person name="Antonio M."/>
            <person name="Oren A."/>
            <person name="Chaudhuri R.R."/>
            <person name="La Ragione R."/>
            <person name="Hildebrand F."/>
            <person name="Pallen M.J."/>
        </authorList>
    </citation>
    <scope>NUCLEOTIDE SEQUENCE</scope>
    <source>
        <strain evidence="9">CHK171-7178</strain>
    </source>
</reference>
<gene>
    <name evidence="9" type="ORF">K8V56_18650</name>
</gene>
<feature type="domain" description="NEAT" evidence="7">
    <location>
        <begin position="189"/>
        <end position="310"/>
    </location>
</feature>
<dbReference type="PANTHER" id="PTHR37824:SF1">
    <property type="entry name" value="IRON-REGULATED SURFACE DETERMINANT PROTEIN C"/>
    <property type="match status" value="1"/>
</dbReference>
<evidence type="ECO:0000313" key="9">
    <source>
        <dbReference type="EMBL" id="HJF33791.1"/>
    </source>
</evidence>
<evidence type="ECO:0000256" key="3">
    <source>
        <dbReference type="ARBA" id="ARBA00022525"/>
    </source>
</evidence>
<feature type="domain" description="SLH" evidence="8">
    <location>
        <begin position="454"/>
        <end position="515"/>
    </location>
</feature>
<dbReference type="PROSITE" id="PS50978">
    <property type="entry name" value="NEAT"/>
    <property type="match status" value="2"/>
</dbReference>
<accession>A0A921KFG1</accession>
<dbReference type="InterPro" id="IPR006635">
    <property type="entry name" value="NEAT_dom"/>
</dbReference>
<sequence length="515" mass="56861">MKKQMMMLFSALLVLFTVLPALPTEAAEVTTPAKQEFELPLDILQVENDDKSATAQYVKSPAKIVVEDGKTFAYVTLLSSKWWQSLKVQTKQPGTFKETNFADAEVISEDKAADTRLVKFEVQDLSKELNAKIHIIVTGVPGLGEYDHSYDIRLKFDTSKILTTPEVPEVTPEKPETPEVPVTPAPEVIKDGAYTIDYKALHEEEDKDSSMTRYLETPAALSVKDGKNLVTMTLTNNEQITAFQVEQAGKFVDTTVVKTDVEANTRVVEFEVADLSTIINAKFTVFVAAANHTGNYTVRLAFDKATIKPVGTEEVPGEVEEETPVEVVPVTFTDIDKTWAKTYIESLASKQIVKGKTATTFAPNDQITRAQFAILLSRALELPKQDFEGTFSDVTKNMDWIVYEAEAASRAGIISVTDGKFRPNEAITRQQMATMIIRAIEYKDASVLEGVKNDVAFTDAKDITAYAKKSVDLAAGLGIIGGKEVKGKQVFEPKANATRAHASKMVYYLLETLQK</sequence>
<dbReference type="SUPFAM" id="SSF158911">
    <property type="entry name" value="NEAT domain-like"/>
    <property type="match status" value="2"/>
</dbReference>
<keyword evidence="4 6" id="KW-0732">Signal</keyword>
<evidence type="ECO:0000256" key="6">
    <source>
        <dbReference type="SAM" id="SignalP"/>
    </source>
</evidence>
<dbReference type="PANTHER" id="PTHR37824">
    <property type="entry name" value="IRON-REGULATED SURFACE DETERMINANT PROTEIN C"/>
    <property type="match status" value="1"/>
</dbReference>
<comment type="subcellular location">
    <subcellularLocation>
        <location evidence="1">Secreted</location>
        <location evidence="1">Cell wall</location>
        <topology evidence="1">Peptidoglycan-anchor</topology>
    </subcellularLocation>
</comment>
<evidence type="ECO:0000256" key="2">
    <source>
        <dbReference type="ARBA" id="ARBA00022512"/>
    </source>
</evidence>
<feature type="signal peptide" evidence="6">
    <location>
        <begin position="1"/>
        <end position="26"/>
    </location>
</feature>
<dbReference type="CDD" id="cd06920">
    <property type="entry name" value="NEAT"/>
    <property type="match status" value="2"/>
</dbReference>
<dbReference type="InterPro" id="IPR001119">
    <property type="entry name" value="SLH_dom"/>
</dbReference>
<feature type="domain" description="SLH" evidence="8">
    <location>
        <begin position="327"/>
        <end position="390"/>
    </location>
</feature>
<name>A0A921KFG1_SPOPS</name>
<evidence type="ECO:0000259" key="7">
    <source>
        <dbReference type="PROSITE" id="PS50978"/>
    </source>
</evidence>
<dbReference type="Proteomes" id="UP000698173">
    <property type="component" value="Unassembled WGS sequence"/>
</dbReference>
<comment type="caution">
    <text evidence="9">The sequence shown here is derived from an EMBL/GenBank/DDBJ whole genome shotgun (WGS) entry which is preliminary data.</text>
</comment>
<proteinExistence type="predicted"/>
<dbReference type="InterPro" id="IPR037250">
    <property type="entry name" value="NEAT_dom_sf"/>
</dbReference>